<dbReference type="AlphaFoldDB" id="A0A3M7QN70"/>
<proteinExistence type="predicted"/>
<protein>
    <submittedName>
        <fullName evidence="1">Uncharacterized protein</fullName>
    </submittedName>
</protein>
<dbReference type="EMBL" id="REGN01005627">
    <property type="protein sequence ID" value="RNA12723.1"/>
    <property type="molecule type" value="Genomic_DNA"/>
</dbReference>
<accession>A0A3M7QN70</accession>
<gene>
    <name evidence="1" type="ORF">BpHYR1_032829</name>
</gene>
<keyword evidence="2" id="KW-1185">Reference proteome</keyword>
<comment type="caution">
    <text evidence="1">The sequence shown here is derived from an EMBL/GenBank/DDBJ whole genome shotgun (WGS) entry which is preliminary data.</text>
</comment>
<reference evidence="1 2" key="1">
    <citation type="journal article" date="2018" name="Sci. Rep.">
        <title>Genomic signatures of local adaptation to the degree of environmental predictability in rotifers.</title>
        <authorList>
            <person name="Franch-Gras L."/>
            <person name="Hahn C."/>
            <person name="Garcia-Roger E.M."/>
            <person name="Carmona M.J."/>
            <person name="Serra M."/>
            <person name="Gomez A."/>
        </authorList>
    </citation>
    <scope>NUCLEOTIDE SEQUENCE [LARGE SCALE GENOMIC DNA]</scope>
    <source>
        <strain evidence="1">HYR1</strain>
    </source>
</reference>
<evidence type="ECO:0000313" key="2">
    <source>
        <dbReference type="Proteomes" id="UP000276133"/>
    </source>
</evidence>
<dbReference type="Proteomes" id="UP000276133">
    <property type="component" value="Unassembled WGS sequence"/>
</dbReference>
<organism evidence="1 2">
    <name type="scientific">Brachionus plicatilis</name>
    <name type="common">Marine rotifer</name>
    <name type="synonym">Brachionus muelleri</name>
    <dbReference type="NCBI Taxonomy" id="10195"/>
    <lineage>
        <taxon>Eukaryota</taxon>
        <taxon>Metazoa</taxon>
        <taxon>Spiralia</taxon>
        <taxon>Gnathifera</taxon>
        <taxon>Rotifera</taxon>
        <taxon>Eurotatoria</taxon>
        <taxon>Monogononta</taxon>
        <taxon>Pseudotrocha</taxon>
        <taxon>Ploima</taxon>
        <taxon>Brachionidae</taxon>
        <taxon>Brachionus</taxon>
    </lineage>
</organism>
<name>A0A3M7QN70_BRAPC</name>
<evidence type="ECO:0000313" key="1">
    <source>
        <dbReference type="EMBL" id="RNA12723.1"/>
    </source>
</evidence>
<sequence length="61" mass="7579">MKILFEQRWIFGLELWFFSYHTHFDDIFHCNTFMKKIFAIKTFLVLLKDPGFSYFCKNFNI</sequence>